<accession>A0A4S8KMG7</accession>
<feature type="non-terminal residue" evidence="2">
    <location>
        <position position="1"/>
    </location>
</feature>
<gene>
    <name evidence="2" type="ORF">K435DRAFT_813104</name>
</gene>
<dbReference type="AlphaFoldDB" id="A0A4S8KMG7"/>
<protein>
    <submittedName>
        <fullName evidence="2">Uncharacterized protein</fullName>
    </submittedName>
</protein>
<sequence>PSFWNIWNRYGSCSLSKRVTEALGLPEFIPKVQLKLVKFADYQYEATKQFQLFGGYNPSTQEFAQRHGLPLVEVIWPEGKTGPDKDGDMWYDCQETQDKNSNHLNEPTPPDHSYQFPTPRKIVQELLNENICPKCHSWPKFSVKPWLHGLLPDYELNTWQGELFPSYSFKERDYFSWSHRPDGDEVKPDGNRSSRRRRNSF</sequence>
<reference evidence="2 3" key="1">
    <citation type="journal article" date="2019" name="Nat. Ecol. Evol.">
        <title>Megaphylogeny resolves global patterns of mushroom evolution.</title>
        <authorList>
            <person name="Varga T."/>
            <person name="Krizsan K."/>
            <person name="Foldi C."/>
            <person name="Dima B."/>
            <person name="Sanchez-Garcia M."/>
            <person name="Sanchez-Ramirez S."/>
            <person name="Szollosi G.J."/>
            <person name="Szarkandi J.G."/>
            <person name="Papp V."/>
            <person name="Albert L."/>
            <person name="Andreopoulos W."/>
            <person name="Angelini C."/>
            <person name="Antonin V."/>
            <person name="Barry K.W."/>
            <person name="Bougher N.L."/>
            <person name="Buchanan P."/>
            <person name="Buyck B."/>
            <person name="Bense V."/>
            <person name="Catcheside P."/>
            <person name="Chovatia M."/>
            <person name="Cooper J."/>
            <person name="Damon W."/>
            <person name="Desjardin D."/>
            <person name="Finy P."/>
            <person name="Geml J."/>
            <person name="Haridas S."/>
            <person name="Hughes K."/>
            <person name="Justo A."/>
            <person name="Karasinski D."/>
            <person name="Kautmanova I."/>
            <person name="Kiss B."/>
            <person name="Kocsube S."/>
            <person name="Kotiranta H."/>
            <person name="LaButti K.M."/>
            <person name="Lechner B.E."/>
            <person name="Liimatainen K."/>
            <person name="Lipzen A."/>
            <person name="Lukacs Z."/>
            <person name="Mihaltcheva S."/>
            <person name="Morgado L.N."/>
            <person name="Niskanen T."/>
            <person name="Noordeloos M.E."/>
            <person name="Ohm R.A."/>
            <person name="Ortiz-Santana B."/>
            <person name="Ovrebo C."/>
            <person name="Racz N."/>
            <person name="Riley R."/>
            <person name="Savchenko A."/>
            <person name="Shiryaev A."/>
            <person name="Soop K."/>
            <person name="Spirin V."/>
            <person name="Szebenyi C."/>
            <person name="Tomsovsky M."/>
            <person name="Tulloss R.E."/>
            <person name="Uehling J."/>
            <person name="Grigoriev I.V."/>
            <person name="Vagvolgyi C."/>
            <person name="Papp T."/>
            <person name="Martin F.M."/>
            <person name="Miettinen O."/>
            <person name="Hibbett D.S."/>
            <person name="Nagy L.G."/>
        </authorList>
    </citation>
    <scope>NUCLEOTIDE SEQUENCE [LARGE SCALE GENOMIC DNA]</scope>
    <source>
        <strain evidence="2 3">CBS 962.96</strain>
    </source>
</reference>
<feature type="region of interest" description="Disordered" evidence="1">
    <location>
        <begin position="180"/>
        <end position="201"/>
    </location>
</feature>
<dbReference type="Proteomes" id="UP000297245">
    <property type="component" value="Unassembled WGS sequence"/>
</dbReference>
<proteinExistence type="predicted"/>
<name>A0A4S8KMG7_DENBC</name>
<feature type="compositionally biased region" description="Basic and acidic residues" evidence="1">
    <location>
        <begin position="180"/>
        <end position="192"/>
    </location>
</feature>
<keyword evidence="3" id="KW-1185">Reference proteome</keyword>
<evidence type="ECO:0000313" key="3">
    <source>
        <dbReference type="Proteomes" id="UP000297245"/>
    </source>
</evidence>
<dbReference type="EMBL" id="ML180721">
    <property type="protein sequence ID" value="THU76762.1"/>
    <property type="molecule type" value="Genomic_DNA"/>
</dbReference>
<evidence type="ECO:0000256" key="1">
    <source>
        <dbReference type="SAM" id="MobiDB-lite"/>
    </source>
</evidence>
<dbReference type="OrthoDB" id="2953266at2759"/>
<organism evidence="2 3">
    <name type="scientific">Dendrothele bispora (strain CBS 962.96)</name>
    <dbReference type="NCBI Taxonomy" id="1314807"/>
    <lineage>
        <taxon>Eukaryota</taxon>
        <taxon>Fungi</taxon>
        <taxon>Dikarya</taxon>
        <taxon>Basidiomycota</taxon>
        <taxon>Agaricomycotina</taxon>
        <taxon>Agaricomycetes</taxon>
        <taxon>Agaricomycetidae</taxon>
        <taxon>Agaricales</taxon>
        <taxon>Agaricales incertae sedis</taxon>
        <taxon>Dendrothele</taxon>
    </lineage>
</organism>
<evidence type="ECO:0000313" key="2">
    <source>
        <dbReference type="EMBL" id="THU76762.1"/>
    </source>
</evidence>